<proteinExistence type="predicted"/>
<evidence type="ECO:0008006" key="4">
    <source>
        <dbReference type="Google" id="ProtNLM"/>
    </source>
</evidence>
<feature type="region of interest" description="Disordered" evidence="1">
    <location>
        <begin position="36"/>
        <end position="88"/>
    </location>
</feature>
<gene>
    <name evidence="2" type="ORF">GCM10010421_13390</name>
</gene>
<protein>
    <recommendedName>
        <fullName evidence="4">Secreted protein</fullName>
    </recommendedName>
</protein>
<feature type="compositionally biased region" description="Low complexity" evidence="1">
    <location>
        <begin position="1"/>
        <end position="10"/>
    </location>
</feature>
<dbReference type="EMBL" id="BAAATK010000006">
    <property type="protein sequence ID" value="GAA2427403.1"/>
    <property type="molecule type" value="Genomic_DNA"/>
</dbReference>
<dbReference type="Proteomes" id="UP001500460">
    <property type="component" value="Unassembled WGS sequence"/>
</dbReference>
<organism evidence="2 3">
    <name type="scientific">Streptomyces glaucus</name>
    <dbReference type="NCBI Taxonomy" id="284029"/>
    <lineage>
        <taxon>Bacteria</taxon>
        <taxon>Bacillati</taxon>
        <taxon>Actinomycetota</taxon>
        <taxon>Actinomycetes</taxon>
        <taxon>Kitasatosporales</taxon>
        <taxon>Streptomycetaceae</taxon>
        <taxon>Streptomyces</taxon>
    </lineage>
</organism>
<name>A0ABN3JFC1_9ACTN</name>
<evidence type="ECO:0000313" key="3">
    <source>
        <dbReference type="Proteomes" id="UP001500460"/>
    </source>
</evidence>
<feature type="region of interest" description="Disordered" evidence="1">
    <location>
        <begin position="1"/>
        <end position="24"/>
    </location>
</feature>
<evidence type="ECO:0000256" key="1">
    <source>
        <dbReference type="SAM" id="MobiDB-lite"/>
    </source>
</evidence>
<comment type="caution">
    <text evidence="2">The sequence shown here is derived from an EMBL/GenBank/DDBJ whole genome shotgun (WGS) entry which is preliminary data.</text>
</comment>
<accession>A0ABN3JFC1</accession>
<evidence type="ECO:0000313" key="2">
    <source>
        <dbReference type="EMBL" id="GAA2427403.1"/>
    </source>
</evidence>
<reference evidence="2 3" key="1">
    <citation type="journal article" date="2019" name="Int. J. Syst. Evol. Microbiol.">
        <title>The Global Catalogue of Microorganisms (GCM) 10K type strain sequencing project: providing services to taxonomists for standard genome sequencing and annotation.</title>
        <authorList>
            <consortium name="The Broad Institute Genomics Platform"/>
            <consortium name="The Broad Institute Genome Sequencing Center for Infectious Disease"/>
            <person name="Wu L."/>
            <person name="Ma J."/>
        </authorList>
    </citation>
    <scope>NUCLEOTIDE SEQUENCE [LARGE SCALE GENOMIC DNA]</scope>
    <source>
        <strain evidence="2 3">JCM 6922</strain>
    </source>
</reference>
<sequence length="88" mass="8894">MPRDAGAGRVPSRRGRGPVWDGGAGGRLFGACMGVSSGGGRKGDPVRSLPGDKGCEPTPLSVLMFSMSEGASPKGPEPEDTPNARVAE</sequence>
<keyword evidence="3" id="KW-1185">Reference proteome</keyword>